<dbReference type="Proteomes" id="UP000027446">
    <property type="component" value="Unassembled WGS sequence"/>
</dbReference>
<organism evidence="1 2">
    <name type="scientific">Hyphomonas adhaerens MHS-3</name>
    <dbReference type="NCBI Taxonomy" id="1280949"/>
    <lineage>
        <taxon>Bacteria</taxon>
        <taxon>Pseudomonadati</taxon>
        <taxon>Pseudomonadota</taxon>
        <taxon>Alphaproteobacteria</taxon>
        <taxon>Hyphomonadales</taxon>
        <taxon>Hyphomonadaceae</taxon>
        <taxon>Hyphomonas</taxon>
    </lineage>
</organism>
<proteinExistence type="predicted"/>
<dbReference type="eggNOG" id="ENOG5032I1G">
    <property type="taxonomic scope" value="Bacteria"/>
</dbReference>
<keyword evidence="1" id="KW-0449">Lipoprotein</keyword>
<dbReference type="AlphaFoldDB" id="A0A069E0F0"/>
<reference evidence="1 2" key="1">
    <citation type="journal article" date="2014" name="Antonie Van Leeuwenhoek">
        <title>Hyphomonas beringensis sp. nov. and Hyphomonas chukchiensis sp. nov., isolated from surface seawater of the Bering Sea and Chukchi Sea.</title>
        <authorList>
            <person name="Li C."/>
            <person name="Lai Q."/>
            <person name="Li G."/>
            <person name="Dong C."/>
            <person name="Wang J."/>
            <person name="Liao Y."/>
            <person name="Shao Z."/>
        </authorList>
    </citation>
    <scope>NUCLEOTIDE SEQUENCE [LARGE SCALE GENOMIC DNA]</scope>
    <source>
        <strain evidence="1 2">MHS-3</strain>
    </source>
</reference>
<accession>A0A069E0F0</accession>
<keyword evidence="2" id="KW-1185">Reference proteome</keyword>
<dbReference type="PATRIC" id="fig|1280949.3.peg.3394"/>
<sequence length="145" mass="15901">MKNTTIPLLSVSILLIAGCSNSFTRVRAAIDQAPDWYDGRRKEIRGEGYPKLAEVQEIPADQLPGKTLPAAAARVDILQAYFDANERAEPPVDVAGQMAVLLKRVEAEFAGLPADPDFLTQEEIAQIEAAFNVPRVTEGLKVRRK</sequence>
<dbReference type="EMBL" id="ARYH01000004">
    <property type="protein sequence ID" value="KCZ82725.1"/>
    <property type="molecule type" value="Genomic_DNA"/>
</dbReference>
<dbReference type="PROSITE" id="PS51257">
    <property type="entry name" value="PROKAR_LIPOPROTEIN"/>
    <property type="match status" value="1"/>
</dbReference>
<dbReference type="STRING" id="1280949.HAD_16727"/>
<name>A0A069E0F0_9PROT</name>
<protein>
    <submittedName>
        <fullName evidence="1">Putative lipoprotein</fullName>
    </submittedName>
</protein>
<comment type="caution">
    <text evidence="1">The sequence shown here is derived from an EMBL/GenBank/DDBJ whole genome shotgun (WGS) entry which is preliminary data.</text>
</comment>
<evidence type="ECO:0000313" key="1">
    <source>
        <dbReference type="EMBL" id="KCZ82725.1"/>
    </source>
</evidence>
<gene>
    <name evidence="1" type="ORF">HAD_16727</name>
</gene>
<evidence type="ECO:0000313" key="2">
    <source>
        <dbReference type="Proteomes" id="UP000027446"/>
    </source>
</evidence>